<protein>
    <submittedName>
        <fullName evidence="1">Uncharacterized protein</fullName>
    </submittedName>
</protein>
<organism evidence="1">
    <name type="scientific">bioreactor metagenome</name>
    <dbReference type="NCBI Taxonomy" id="1076179"/>
    <lineage>
        <taxon>unclassified sequences</taxon>
        <taxon>metagenomes</taxon>
        <taxon>ecological metagenomes</taxon>
    </lineage>
</organism>
<name>A0A645H789_9ZZZZ</name>
<dbReference type="EMBL" id="VSSQ01083988">
    <property type="protein sequence ID" value="MPN32144.1"/>
    <property type="molecule type" value="Genomic_DNA"/>
</dbReference>
<dbReference type="AlphaFoldDB" id="A0A645H789"/>
<sequence length="156" mass="17801">MWFCENSRANFSHQRRIGAVHPHAVAISLALKFRVDDQALTEHPAGPSESKPCVIPKHGLVMCISRVPSDAGNHRGGTHIERTIDLLCGRRNGNREFFERFIYVLFIPFLVRLIERLLIVERNLPEKLIGVLIEPLKHGFLTPHRHYMGALILRLA</sequence>
<reference evidence="1" key="1">
    <citation type="submission" date="2019-08" db="EMBL/GenBank/DDBJ databases">
        <authorList>
            <person name="Kucharzyk K."/>
            <person name="Murdoch R.W."/>
            <person name="Higgins S."/>
            <person name="Loffler F."/>
        </authorList>
    </citation>
    <scope>NUCLEOTIDE SEQUENCE</scope>
</reference>
<evidence type="ECO:0000313" key="1">
    <source>
        <dbReference type="EMBL" id="MPN32144.1"/>
    </source>
</evidence>
<accession>A0A645H789</accession>
<comment type="caution">
    <text evidence="1">The sequence shown here is derived from an EMBL/GenBank/DDBJ whole genome shotgun (WGS) entry which is preliminary data.</text>
</comment>
<gene>
    <name evidence="1" type="ORF">SDC9_179620</name>
</gene>
<proteinExistence type="predicted"/>